<dbReference type="NCBIfam" id="TIGR03604">
    <property type="entry name" value="TOMM_cyclo_SagD"/>
    <property type="match status" value="1"/>
</dbReference>
<dbReference type="Gene3D" id="3.30.40.250">
    <property type="match status" value="1"/>
</dbReference>
<dbReference type="RefSeq" id="WP_229485814.1">
    <property type="nucleotide sequence ID" value="NZ_JAIVFQ010000021.1"/>
</dbReference>
<dbReference type="PANTHER" id="PTHR37809:SF1">
    <property type="entry name" value="RIBOSOMAL PROTEIN S12 METHYLTHIOTRANSFERASE ACCESSORY FACTOR YCAO"/>
    <property type="match status" value="1"/>
</dbReference>
<proteinExistence type="predicted"/>
<reference evidence="2 3" key="1">
    <citation type="journal article" date="2021" name="Microorganisms">
        <title>Genome Evolution of Filamentous Cyanobacterium Nostoc Species: From Facultative Symbiosis to Free Living.</title>
        <authorList>
            <person name="Huo D."/>
            <person name="Li H."/>
            <person name="Cai F."/>
            <person name="Guo X."/>
            <person name="Qiao Z."/>
            <person name="Wang W."/>
            <person name="Yu G."/>
            <person name="Li R."/>
        </authorList>
    </citation>
    <scope>NUCLEOTIDE SEQUENCE [LARGE SCALE GENOMIC DNA]</scope>
    <source>
        <strain evidence="2 3">CHAB 5714</strain>
    </source>
</reference>
<dbReference type="Gene3D" id="3.30.160.660">
    <property type="match status" value="1"/>
</dbReference>
<dbReference type="Gene3D" id="3.90.930.60">
    <property type="match status" value="1"/>
</dbReference>
<comment type="caution">
    <text evidence="2">The sequence shown here is derived from an EMBL/GenBank/DDBJ whole genome shotgun (WGS) entry which is preliminary data.</text>
</comment>
<dbReference type="Gene3D" id="3.40.50.720">
    <property type="entry name" value="NAD(P)-binding Rossmann-like Domain"/>
    <property type="match status" value="1"/>
</dbReference>
<dbReference type="Proteomes" id="UP001199525">
    <property type="component" value="Unassembled WGS sequence"/>
</dbReference>
<dbReference type="Pfam" id="PF02624">
    <property type="entry name" value="YcaO"/>
    <property type="match status" value="1"/>
</dbReference>
<dbReference type="Gene3D" id="3.30.1330.230">
    <property type="match status" value="2"/>
</dbReference>
<dbReference type="InterPro" id="IPR035985">
    <property type="entry name" value="Ubiquitin-activating_enz"/>
</dbReference>
<evidence type="ECO:0000259" key="1">
    <source>
        <dbReference type="PROSITE" id="PS51664"/>
    </source>
</evidence>
<dbReference type="NCBIfam" id="TIGR00702">
    <property type="entry name" value="YcaO-type kinase domain"/>
    <property type="match status" value="1"/>
</dbReference>
<dbReference type="InterPro" id="IPR003776">
    <property type="entry name" value="YcaO-like_dom"/>
</dbReference>
<protein>
    <submittedName>
        <fullName evidence="2">TOMM leader peptide-binding protein</fullName>
    </submittedName>
</protein>
<dbReference type="PROSITE" id="PS51664">
    <property type="entry name" value="YCAO"/>
    <property type="match status" value="1"/>
</dbReference>
<accession>A0ABS8I9M3</accession>
<name>A0ABS8I9M3_9NOSO</name>
<dbReference type="EMBL" id="JAIVFQ010000021">
    <property type="protein sequence ID" value="MCC5600752.1"/>
    <property type="molecule type" value="Genomic_DNA"/>
</dbReference>
<organism evidence="2 3">
    <name type="scientific">Nostoc favosum CHAB5714</name>
    <dbReference type="NCBI Taxonomy" id="2780399"/>
    <lineage>
        <taxon>Bacteria</taxon>
        <taxon>Bacillati</taxon>
        <taxon>Cyanobacteriota</taxon>
        <taxon>Cyanophyceae</taxon>
        <taxon>Nostocales</taxon>
        <taxon>Nostocaceae</taxon>
        <taxon>Nostoc</taxon>
        <taxon>Nostoc favosum</taxon>
    </lineage>
</organism>
<dbReference type="PANTHER" id="PTHR37809">
    <property type="entry name" value="RIBOSOMAL PROTEIN S12 METHYLTHIOTRANSFERASE ACCESSORY FACTOR YCAO"/>
    <property type="match status" value="1"/>
</dbReference>
<dbReference type="SUPFAM" id="SSF69572">
    <property type="entry name" value="Activating enzymes of the ubiquitin-like proteins"/>
    <property type="match status" value="1"/>
</dbReference>
<dbReference type="InterPro" id="IPR022291">
    <property type="entry name" value="Bacteriocin_synth_cyclodeHase"/>
</dbReference>
<evidence type="ECO:0000313" key="3">
    <source>
        <dbReference type="Proteomes" id="UP001199525"/>
    </source>
</evidence>
<keyword evidence="3" id="KW-1185">Reference proteome</keyword>
<dbReference type="NCBIfam" id="TIGR03882">
    <property type="entry name" value="cyclo_dehyd_2"/>
    <property type="match status" value="1"/>
</dbReference>
<evidence type="ECO:0000313" key="2">
    <source>
        <dbReference type="EMBL" id="MCC5600752.1"/>
    </source>
</evidence>
<dbReference type="InterPro" id="IPR027624">
    <property type="entry name" value="TOMM_cyclo_SagD"/>
</dbReference>
<sequence length="802" mass="92403">MKAVNKNILNKILNKPRLHKPKFSPRFNVQTLELEGVFLVSEKDSLLLDDHFTFNTSNFFTSFLLKNLENSQQNLYQKLTTLIDGNHTVDEIVDKIVPQILAKEVNNWDIIFAHAKVYHALMQMEEKGYIVESDNQLPSNLAIFCEYLNIDPKEAQTRLQTTQVAVKSFGYNLPTAQFKTILESLNIKVSDQGDIEVVLTDDYLQDGLESYNQEALHLSRHWMLVKPVGTVVWIGPIFHPGKTGCWKCLAQRLRNNRPVEEFIQKYQGISTPIIPPLYSLHTWQTTLGMVATEVLKWILLGENKRLENILVTYDTFYLEIQNHMLVKRPQCPSCGKISSGFARNPQPIILKNQKKTFTTDGGHRCCSPQETLNKYQYHISPITGVIRELIKIDQGVNSLTHTYIAKHHFATMFDNLDSLRLNLSGRSAGKGKTDQQAQASGFCEAIERYSSVFQGDEIWETGNYQQMGDKAIHPNACMNFSQEQYQNRVSWNASRSDWFQKVPEPFDEEREIKWTPVWSLTHKEFKYLPTAYCYHGYPELIKPDCWADTNGCAAGNTIEEAILQGFMELVERDCVALWWYNRIRRPSVDLDSFDEPYFQALKNYYQTIPRELWVLDITSDLNIPAFVAISRRTDREIEDIVLGFGAHFDAKLAIGRALTEVHQILPNVLFDDANATTQYPAFSDQLAIDWWKTAKLQDQSYLASNESVSSKVCADYPQIWNEDLLEDIKTCQRIVEKHGMEMLVLDQTRPDIGLKVVKVIVPGLRHWWKRLGSGRLYEVPVKLGLLEEPLKENQLNPFPMWM</sequence>
<gene>
    <name evidence="2" type="ORF">LC586_16365</name>
</gene>
<feature type="domain" description="YcaO" evidence="1">
    <location>
        <begin position="429"/>
        <end position="802"/>
    </location>
</feature>